<protein>
    <recommendedName>
        <fullName evidence="2">CHRD domain-containing protein</fullName>
    </recommendedName>
</protein>
<sequence>MNKKILTTLLLSSALLLPTASPQTVQAATTETKYEWSYQGEGYSASFKDKTIVRNGVNYIEFASVAWLANLDYTLDSTGKRAGFKAWIKKIAVRDGSKIAMLDGKKVTMEGPAFLKNNPQSEKMEVYVPFKFAVQALDGKYDGYDSATHMIKVSNIHNYSFISKVYKGVTYTVTKANGDIFSTVGNNKPIKLTSLNASLDLSDINIRSTPKGLLLITVNDSYGEPHINSQLFQVLFKKGQVIRRTSVDFNWGSTDRVDSYNNKIVLNDGQKLRIIEDGTGNVLETINLLDLAGKGKNQLYSIEAIDDAMILIRNAGDRQLQLISRKTGKSVILFDQLLTPKQQELVKLDSGAMGAGDGLTFIKQKGDTLYFTISAEGLAKTTATYSLSKLAAL</sequence>
<dbReference type="AlphaFoldDB" id="A0A172ZEI1"/>
<dbReference type="Gene3D" id="3.30.457.10">
    <property type="entry name" value="Copper amine oxidase-like, N-terminal domain"/>
    <property type="match status" value="1"/>
</dbReference>
<dbReference type="PROSITE" id="PS50933">
    <property type="entry name" value="CHRD"/>
    <property type="match status" value="1"/>
</dbReference>
<name>A0A172ZEI1_9BACL</name>
<organism evidence="3 4">
    <name type="scientific">Paenibacillus bovis</name>
    <dbReference type="NCBI Taxonomy" id="1616788"/>
    <lineage>
        <taxon>Bacteria</taxon>
        <taxon>Bacillati</taxon>
        <taxon>Bacillota</taxon>
        <taxon>Bacilli</taxon>
        <taxon>Bacillales</taxon>
        <taxon>Paenibacillaceae</taxon>
        <taxon>Paenibacillus</taxon>
    </lineage>
</organism>
<evidence type="ECO:0000313" key="4">
    <source>
        <dbReference type="Proteomes" id="UP000078148"/>
    </source>
</evidence>
<dbReference type="EMBL" id="CP013023">
    <property type="protein sequence ID" value="ANF95772.1"/>
    <property type="molecule type" value="Genomic_DNA"/>
</dbReference>
<dbReference type="KEGG" id="pbv:AR543_06975"/>
<reference evidence="3 4" key="2">
    <citation type="journal article" date="2016" name="Int. J. Syst. Evol. Microbiol.">
        <title>Paenibacillus bovis sp. nov., isolated from raw yak (Bos grunniens) milk.</title>
        <authorList>
            <person name="Gao C."/>
            <person name="Han J."/>
            <person name="Liu Z."/>
            <person name="Xu X."/>
            <person name="Hang F."/>
            <person name="Wu Z."/>
        </authorList>
    </citation>
    <scope>NUCLEOTIDE SEQUENCE [LARGE SCALE GENOMIC DNA]</scope>
    <source>
        <strain evidence="3 4">BD3526</strain>
    </source>
</reference>
<dbReference type="SUPFAM" id="SSF55383">
    <property type="entry name" value="Copper amine oxidase, domain N"/>
    <property type="match status" value="1"/>
</dbReference>
<gene>
    <name evidence="3" type="ORF">AR543_06975</name>
</gene>
<dbReference type="Proteomes" id="UP000078148">
    <property type="component" value="Chromosome"/>
</dbReference>
<evidence type="ECO:0000313" key="3">
    <source>
        <dbReference type="EMBL" id="ANF95772.1"/>
    </source>
</evidence>
<dbReference type="InterPro" id="IPR036582">
    <property type="entry name" value="Mao_N_sf"/>
</dbReference>
<proteinExistence type="predicted"/>
<evidence type="ECO:0000256" key="1">
    <source>
        <dbReference type="SAM" id="SignalP"/>
    </source>
</evidence>
<evidence type="ECO:0000259" key="2">
    <source>
        <dbReference type="PROSITE" id="PS50933"/>
    </source>
</evidence>
<dbReference type="InterPro" id="IPR010895">
    <property type="entry name" value="CHRD"/>
</dbReference>
<feature type="signal peptide" evidence="1">
    <location>
        <begin position="1"/>
        <end position="27"/>
    </location>
</feature>
<keyword evidence="1" id="KW-0732">Signal</keyword>
<dbReference type="STRING" id="1616788.AR543_06975"/>
<dbReference type="RefSeq" id="WP_060533023.1">
    <property type="nucleotide sequence ID" value="NZ_CP013023.1"/>
</dbReference>
<keyword evidence="4" id="KW-1185">Reference proteome</keyword>
<feature type="domain" description="CHRD" evidence="2">
    <location>
        <begin position="330"/>
        <end position="393"/>
    </location>
</feature>
<reference evidence="4" key="1">
    <citation type="submission" date="2015-10" db="EMBL/GenBank/DDBJ databases">
        <title>Genome of Paenibacillus bovis sp. nov.</title>
        <authorList>
            <person name="Wu Z."/>
            <person name="Gao C."/>
            <person name="Liu Z."/>
            <person name="Zheng H."/>
        </authorList>
    </citation>
    <scope>NUCLEOTIDE SEQUENCE [LARGE SCALE GENOMIC DNA]</scope>
    <source>
        <strain evidence="4">BD3526</strain>
    </source>
</reference>
<feature type="chain" id="PRO_5008005805" description="CHRD domain-containing protein" evidence="1">
    <location>
        <begin position="28"/>
        <end position="393"/>
    </location>
</feature>
<accession>A0A172ZEI1</accession>